<evidence type="ECO:0000313" key="1">
    <source>
        <dbReference type="EMBL" id="OSZ61259.1"/>
    </source>
</evidence>
<dbReference type="InterPro" id="IPR021527">
    <property type="entry name" value="DUF2795"/>
</dbReference>
<evidence type="ECO:0008006" key="3">
    <source>
        <dbReference type="Google" id="ProtNLM"/>
    </source>
</evidence>
<dbReference type="Pfam" id="PF11387">
    <property type="entry name" value="DUF2795"/>
    <property type="match status" value="1"/>
</dbReference>
<dbReference type="EMBL" id="MRYD01000020">
    <property type="protein sequence ID" value="OSZ61259.1"/>
    <property type="molecule type" value="Genomic_DNA"/>
</dbReference>
<dbReference type="Proteomes" id="UP000194266">
    <property type="component" value="Unassembled WGS sequence"/>
</dbReference>
<evidence type="ECO:0000313" key="2">
    <source>
        <dbReference type="Proteomes" id="UP000194266"/>
    </source>
</evidence>
<gene>
    <name evidence="1" type="ORF">OQI_06545</name>
</gene>
<organism evidence="1 2">
    <name type="scientific">Streptomyces pharetrae CZA14</name>
    <dbReference type="NCBI Taxonomy" id="1144883"/>
    <lineage>
        <taxon>Bacteria</taxon>
        <taxon>Bacillati</taxon>
        <taxon>Actinomycetota</taxon>
        <taxon>Actinomycetes</taxon>
        <taxon>Kitasatosporales</taxon>
        <taxon>Streptomycetaceae</taxon>
        <taxon>Streptomyces</taxon>
    </lineage>
</organism>
<accession>A0ABX3YP96</accession>
<reference evidence="1 2" key="1">
    <citation type="submission" date="2016-12" db="EMBL/GenBank/DDBJ databases">
        <title>Genome Mining:The Detection of Biosynthetic Gene Clusters to Aid in the Expression of Curamycin A produced by Streptomyces sp. strain CZA14.</title>
        <authorList>
            <person name="Durrell K.A."/>
            <person name="Kirby B.M."/>
            <person name="Khan W."/>
            <person name="Mthethwa T."/>
            <person name="Le Roes-Hill M."/>
        </authorList>
    </citation>
    <scope>NUCLEOTIDE SEQUENCE [LARGE SCALE GENOMIC DNA]</scope>
    <source>
        <strain evidence="1 2">CZA14</strain>
    </source>
</reference>
<keyword evidence="2" id="KW-1185">Reference proteome</keyword>
<sequence>MASISPIDLQKALKGAEYPARRDDLVSLARDNGADDVLVEKLSNASTDEFDGPNDVQKVVFQDE</sequence>
<proteinExistence type="predicted"/>
<comment type="caution">
    <text evidence="1">The sequence shown here is derived from an EMBL/GenBank/DDBJ whole genome shotgun (WGS) entry which is preliminary data.</text>
</comment>
<name>A0ABX3YP96_9ACTN</name>
<protein>
    <recommendedName>
        <fullName evidence="3">DUF2795 domain-containing protein</fullName>
    </recommendedName>
</protein>
<dbReference type="RefSeq" id="WP_086168382.1">
    <property type="nucleotide sequence ID" value="NZ_MRYD01000020.1"/>
</dbReference>